<evidence type="ECO:0000256" key="1">
    <source>
        <dbReference type="ARBA" id="ARBA00011073"/>
    </source>
</evidence>
<protein>
    <submittedName>
        <fullName evidence="10">Peptidase</fullName>
    </submittedName>
</protein>
<dbReference type="Gene3D" id="3.40.50.200">
    <property type="entry name" value="Peptidase S8/S53 domain"/>
    <property type="match status" value="1"/>
</dbReference>
<dbReference type="InterPro" id="IPR050131">
    <property type="entry name" value="Peptidase_S8_subtilisin-like"/>
</dbReference>
<dbReference type="RefSeq" id="WP_173082858.1">
    <property type="nucleotide sequence ID" value="NZ_BAABJB010000012.1"/>
</dbReference>
<evidence type="ECO:0000256" key="5">
    <source>
        <dbReference type="PIRSR" id="PIRSR615500-1"/>
    </source>
</evidence>
<dbReference type="PROSITE" id="PS51892">
    <property type="entry name" value="SUBTILASE"/>
    <property type="match status" value="1"/>
</dbReference>
<dbReference type="SUPFAM" id="SSF81296">
    <property type="entry name" value="E set domains"/>
    <property type="match status" value="1"/>
</dbReference>
<dbReference type="InterPro" id="IPR014756">
    <property type="entry name" value="Ig_E-set"/>
</dbReference>
<dbReference type="Gene3D" id="2.60.40.10">
    <property type="entry name" value="Immunoglobulins"/>
    <property type="match status" value="1"/>
</dbReference>
<dbReference type="InterPro" id="IPR023827">
    <property type="entry name" value="Peptidase_S8_Asp-AS"/>
</dbReference>
<dbReference type="PROSITE" id="PS00138">
    <property type="entry name" value="SUBTILASE_SER"/>
    <property type="match status" value="1"/>
</dbReference>
<dbReference type="InterPro" id="IPR000209">
    <property type="entry name" value="Peptidase_S8/S53_dom"/>
</dbReference>
<evidence type="ECO:0000256" key="4">
    <source>
        <dbReference type="ARBA" id="ARBA00022825"/>
    </source>
</evidence>
<dbReference type="Proteomes" id="UP000482960">
    <property type="component" value="Unassembled WGS sequence"/>
</dbReference>
<dbReference type="Gene3D" id="3.50.30.30">
    <property type="match status" value="1"/>
</dbReference>
<comment type="similarity">
    <text evidence="1 6 7">Belongs to the peptidase S8 family.</text>
</comment>
<evidence type="ECO:0000256" key="3">
    <source>
        <dbReference type="ARBA" id="ARBA00022801"/>
    </source>
</evidence>
<gene>
    <name evidence="10" type="ORF">Prum_089570</name>
</gene>
<organism evidence="10 11">
    <name type="scientific">Phytohabitans rumicis</name>
    <dbReference type="NCBI Taxonomy" id="1076125"/>
    <lineage>
        <taxon>Bacteria</taxon>
        <taxon>Bacillati</taxon>
        <taxon>Actinomycetota</taxon>
        <taxon>Actinomycetes</taxon>
        <taxon>Micromonosporales</taxon>
        <taxon>Micromonosporaceae</taxon>
    </lineage>
</organism>
<accession>A0A6V8LRE7</accession>
<feature type="signal peptide" evidence="8">
    <location>
        <begin position="1"/>
        <end position="30"/>
    </location>
</feature>
<reference evidence="10 11" key="1">
    <citation type="submission" date="2020-03" db="EMBL/GenBank/DDBJ databases">
        <title>Whole genome shotgun sequence of Phytohabitans rumicis NBRC 108638.</title>
        <authorList>
            <person name="Komaki H."/>
            <person name="Tamura T."/>
        </authorList>
    </citation>
    <scope>NUCLEOTIDE SEQUENCE [LARGE SCALE GENOMIC DNA]</scope>
    <source>
        <strain evidence="10 11">NBRC 108638</strain>
    </source>
</reference>
<evidence type="ECO:0000256" key="8">
    <source>
        <dbReference type="SAM" id="SignalP"/>
    </source>
</evidence>
<dbReference type="Pfam" id="PF00082">
    <property type="entry name" value="Peptidase_S8"/>
    <property type="match status" value="1"/>
</dbReference>
<dbReference type="PROSITE" id="PS00137">
    <property type="entry name" value="SUBTILASE_HIS"/>
    <property type="match status" value="1"/>
</dbReference>
<feature type="chain" id="PRO_5029018596" evidence="8">
    <location>
        <begin position="31"/>
        <end position="1223"/>
    </location>
</feature>
<dbReference type="SUPFAM" id="SSF52743">
    <property type="entry name" value="Subtilisin-like"/>
    <property type="match status" value="1"/>
</dbReference>
<reference evidence="10 11" key="2">
    <citation type="submission" date="2020-03" db="EMBL/GenBank/DDBJ databases">
        <authorList>
            <person name="Ichikawa N."/>
            <person name="Kimura A."/>
            <person name="Kitahashi Y."/>
            <person name="Uohara A."/>
        </authorList>
    </citation>
    <scope>NUCLEOTIDE SEQUENCE [LARGE SCALE GENOMIC DNA]</scope>
    <source>
        <strain evidence="10 11">NBRC 108638</strain>
    </source>
</reference>
<keyword evidence="8" id="KW-0732">Signal</keyword>
<proteinExistence type="inferred from homology"/>
<keyword evidence="3 6" id="KW-0378">Hydrolase</keyword>
<dbReference type="InterPro" id="IPR023828">
    <property type="entry name" value="Peptidase_S8_Ser-AS"/>
</dbReference>
<feature type="domain" description="Peptidase S8/S53" evidence="9">
    <location>
        <begin position="211"/>
        <end position="464"/>
    </location>
</feature>
<sequence length="1223" mass="127808">MIRRTRLTSGLAAVVVALAAALAVPPAGRAAPPPPATADPGTWVTLITGDRVLVRPSGVLAVQPAPRSRPARFQEVVRHGDRYLIPADAAGLLRAGTLDWQLFNVTGLVRQGLDDAHAARIPLLIGYAGGARAAKLVAPPGAHMRRALPGVGMTAVDADRSGAFWRELSPASGLRTQGIATVWLNGRAKASLDESVPHIGAPAAWQRGLTGKGVRVAVLDTGIAADHPDLAGKVATAKDFSGKGSAADGNGHGTHVASTVAGSGAAAEGRYRGVAPDATLAVGKVLDDSGWGEFDDILAGMQWAAADAGADVVNMSLGGYGTDGTDPLSAAVNTLSREHGTLFVVAAGNDGADEWVSTPAAADEALAVGSLSKTDVLSEFSNRGPRIGDGAVKPDLAAPGEDIVAARPAGVPPLGEPVGDAYQRLSGTSMATPHVAGTAALLAQQHPEWTGDRLKAALMSTAVPVEGAGPYAVGTGRVDADRATRQAVTATGSVSTYLKWPTAGSTAKRPVTWHNTGTEAVTLELDAALTGRDGSPAPEGLLSLPGSTVTVPAGGSATVDLLVSARDGGAGTYGGVLTARGAGGAVATRTALSVSQEPEMYDLTLNLVDRDGAAVGESDYPSVVIFDLDRSDFFFWGGVGTHRLPAGRYAVHATIETPRAGQEPTFAFITHPELKLNRDATQTLDARDGKQVSVTADNPAARGGGYVVQTMTKVSDCGCVHGMSTSLDPRFHEAYAATVPGTSSSSFAFGQSRRASEADLELFAAGDQRFEVAAGWLSGSPTPEEALTLPVVHAGAGTPEDLAKVDARGKLVLFEVSGETTYEEAYRRTEHIKQAGGRLAMVLVTEDLGVAAVRAAEEEPVPALPTLRGYGPTAARFADLAKAGGLTATYASRPLPKYRYELAYGVTGQVSTAQVHRPRTRDLAAVRTAYHDNAPGTARYYVASVPFFGTRLGGGWSQPTAAGREQVEYFTPGNWELITHGYWGPRDTLHDTLDLKAGKAYRIAWNKAVAGPTFRDGPWVRRVDGAIDAVLPMYGDAAGRPRVPFAEDGTDSGSITLYRDGVEVGTAPVPDAARFPVPDEPGRYRLVAQTRRAVDWWPLWTEVSAAWTFRSSGADEGEPLPLLTTRFDPAVDVRNRAPGGRAFTFPAYVERQDAGAVRVKRFTVDVSYDGGRTWRKAAVTRNGPRWTVTVHHPATGHASLRARVTDAAGNTLEQTVLRAYQIG</sequence>
<dbReference type="AlphaFoldDB" id="A0A6V8LRE7"/>
<dbReference type="InterPro" id="IPR015500">
    <property type="entry name" value="Peptidase_S8_subtilisin-rel"/>
</dbReference>
<keyword evidence="4 6" id="KW-0720">Serine protease</keyword>
<dbReference type="PROSITE" id="PS00136">
    <property type="entry name" value="SUBTILASE_ASP"/>
    <property type="match status" value="1"/>
</dbReference>
<keyword evidence="2 6" id="KW-0645">Protease</keyword>
<dbReference type="PANTHER" id="PTHR43806">
    <property type="entry name" value="PEPTIDASE S8"/>
    <property type="match status" value="1"/>
</dbReference>
<keyword evidence="11" id="KW-1185">Reference proteome</keyword>
<evidence type="ECO:0000256" key="6">
    <source>
        <dbReference type="PROSITE-ProRule" id="PRU01240"/>
    </source>
</evidence>
<evidence type="ECO:0000256" key="2">
    <source>
        <dbReference type="ARBA" id="ARBA00022670"/>
    </source>
</evidence>
<dbReference type="PRINTS" id="PR00723">
    <property type="entry name" value="SUBTILISIN"/>
</dbReference>
<name>A0A6V8LRE7_9ACTN</name>
<feature type="active site" description="Charge relay system" evidence="5 6">
    <location>
        <position position="429"/>
    </location>
</feature>
<evidence type="ECO:0000313" key="11">
    <source>
        <dbReference type="Proteomes" id="UP000482960"/>
    </source>
</evidence>
<dbReference type="PANTHER" id="PTHR43806:SF11">
    <property type="entry name" value="CEREVISIN-RELATED"/>
    <property type="match status" value="1"/>
</dbReference>
<dbReference type="GO" id="GO:0005975">
    <property type="term" value="P:carbohydrate metabolic process"/>
    <property type="evidence" value="ECO:0007669"/>
    <property type="project" value="UniProtKB-ARBA"/>
</dbReference>
<dbReference type="InterPro" id="IPR022398">
    <property type="entry name" value="Peptidase_S8_His-AS"/>
</dbReference>
<dbReference type="EMBL" id="BLPG01000001">
    <property type="protein sequence ID" value="GFJ95315.1"/>
    <property type="molecule type" value="Genomic_DNA"/>
</dbReference>
<dbReference type="GO" id="GO:0004252">
    <property type="term" value="F:serine-type endopeptidase activity"/>
    <property type="evidence" value="ECO:0007669"/>
    <property type="project" value="UniProtKB-UniRule"/>
</dbReference>
<evidence type="ECO:0000313" key="10">
    <source>
        <dbReference type="EMBL" id="GFJ95315.1"/>
    </source>
</evidence>
<feature type="active site" description="Charge relay system" evidence="5 6">
    <location>
        <position position="252"/>
    </location>
</feature>
<dbReference type="InterPro" id="IPR013783">
    <property type="entry name" value="Ig-like_fold"/>
</dbReference>
<evidence type="ECO:0000259" key="9">
    <source>
        <dbReference type="Pfam" id="PF00082"/>
    </source>
</evidence>
<feature type="active site" description="Charge relay system" evidence="5 6">
    <location>
        <position position="220"/>
    </location>
</feature>
<dbReference type="GO" id="GO:0006508">
    <property type="term" value="P:proteolysis"/>
    <property type="evidence" value="ECO:0007669"/>
    <property type="project" value="UniProtKB-KW"/>
</dbReference>
<dbReference type="InterPro" id="IPR036852">
    <property type="entry name" value="Peptidase_S8/S53_dom_sf"/>
</dbReference>
<comment type="caution">
    <text evidence="10">The sequence shown here is derived from an EMBL/GenBank/DDBJ whole genome shotgun (WGS) entry which is preliminary data.</text>
</comment>
<evidence type="ECO:0000256" key="7">
    <source>
        <dbReference type="RuleBase" id="RU003355"/>
    </source>
</evidence>